<reference evidence="2" key="1">
    <citation type="submission" date="2021-01" db="EMBL/GenBank/DDBJ databases">
        <title>Caligus Genome Assembly.</title>
        <authorList>
            <person name="Gallardo-Escarate C."/>
        </authorList>
    </citation>
    <scope>NUCLEOTIDE SEQUENCE [LARGE SCALE GENOMIC DNA]</scope>
</reference>
<dbReference type="AlphaFoldDB" id="A0A7T8GTD7"/>
<keyword evidence="2" id="KW-1185">Reference proteome</keyword>
<gene>
    <name evidence="1" type="ORF">FKW44_017742</name>
</gene>
<proteinExistence type="predicted"/>
<evidence type="ECO:0000313" key="2">
    <source>
        <dbReference type="Proteomes" id="UP000595437"/>
    </source>
</evidence>
<accession>A0A7T8GTD7</accession>
<dbReference type="Proteomes" id="UP000595437">
    <property type="component" value="Chromosome 12"/>
</dbReference>
<feature type="non-terminal residue" evidence="1">
    <location>
        <position position="82"/>
    </location>
</feature>
<name>A0A7T8GTD7_CALRO</name>
<protein>
    <submittedName>
        <fullName evidence="1">Uncharacterized protein</fullName>
    </submittedName>
</protein>
<sequence length="82" mass="8414">DRSTTKLSNYYESIRSNVMSILGGSAAANPGSGVASSSSSSGLGASMDGLATTKENFDSYLNKLQNICTAESNSAGTHQMKS</sequence>
<dbReference type="OrthoDB" id="10069059at2759"/>
<feature type="non-terminal residue" evidence="1">
    <location>
        <position position="1"/>
    </location>
</feature>
<organism evidence="1 2">
    <name type="scientific">Caligus rogercresseyi</name>
    <name type="common">Sea louse</name>
    <dbReference type="NCBI Taxonomy" id="217165"/>
    <lineage>
        <taxon>Eukaryota</taxon>
        <taxon>Metazoa</taxon>
        <taxon>Ecdysozoa</taxon>
        <taxon>Arthropoda</taxon>
        <taxon>Crustacea</taxon>
        <taxon>Multicrustacea</taxon>
        <taxon>Hexanauplia</taxon>
        <taxon>Copepoda</taxon>
        <taxon>Siphonostomatoida</taxon>
        <taxon>Caligidae</taxon>
        <taxon>Caligus</taxon>
    </lineage>
</organism>
<evidence type="ECO:0000313" key="1">
    <source>
        <dbReference type="EMBL" id="QQP37469.1"/>
    </source>
</evidence>
<dbReference type="EMBL" id="CP045901">
    <property type="protein sequence ID" value="QQP37469.1"/>
    <property type="molecule type" value="Genomic_DNA"/>
</dbReference>